<gene>
    <name evidence="2" type="ORF">NFX39_00010</name>
</gene>
<dbReference type="RefSeq" id="WP_252441808.1">
    <property type="nucleotide sequence ID" value="NZ_JAMWYK010000001.1"/>
</dbReference>
<keyword evidence="1" id="KW-0812">Transmembrane</keyword>
<comment type="caution">
    <text evidence="2">The sequence shown here is derived from an EMBL/GenBank/DDBJ whole genome shotgun (WGS) entry which is preliminary data.</text>
</comment>
<dbReference type="EMBL" id="JAMWYK010000001">
    <property type="protein sequence ID" value="MCO0831478.1"/>
    <property type="molecule type" value="Genomic_DNA"/>
</dbReference>
<evidence type="ECO:0000313" key="2">
    <source>
        <dbReference type="EMBL" id="MCO0831478.1"/>
    </source>
</evidence>
<evidence type="ECO:0000256" key="1">
    <source>
        <dbReference type="SAM" id="Phobius"/>
    </source>
</evidence>
<dbReference type="Proteomes" id="UP001523234">
    <property type="component" value="Unassembled WGS sequence"/>
</dbReference>
<feature type="transmembrane region" description="Helical" evidence="1">
    <location>
        <begin position="232"/>
        <end position="252"/>
    </location>
</feature>
<reference evidence="2 3" key="1">
    <citation type="submission" date="2022-06" db="EMBL/GenBank/DDBJ databases">
        <title>Fructobacillus taiwanensis sp. nov., isolated from the honeybee.</title>
        <authorList>
            <person name="Chen Y.-S."/>
            <person name="Wang L.-T."/>
            <person name="Lee Y.-S."/>
            <person name="Chang Y.-C."/>
            <person name="Wu H.-C."/>
            <person name="Liao C.-Y."/>
            <person name="Chen W.-H."/>
            <person name="Deng J.-N."/>
            <person name="Wang Y.-H."/>
        </authorList>
    </citation>
    <scope>NUCLEOTIDE SEQUENCE [LARGE SCALE GENOMIC DNA]</scope>
    <source>
        <strain evidence="2 3">W13</strain>
    </source>
</reference>
<feature type="transmembrane region" description="Helical" evidence="1">
    <location>
        <begin position="259"/>
        <end position="277"/>
    </location>
</feature>
<feature type="transmembrane region" description="Helical" evidence="1">
    <location>
        <begin position="105"/>
        <end position="128"/>
    </location>
</feature>
<protein>
    <submittedName>
        <fullName evidence="2">Uncharacterized protein</fullName>
    </submittedName>
</protein>
<name>A0ABT0ZNB8_9LACO</name>
<proteinExistence type="predicted"/>
<accession>A0ABT0ZNB8</accession>
<organism evidence="2 3">
    <name type="scientific">Fructobacillus apis</name>
    <dbReference type="NCBI Taxonomy" id="2935017"/>
    <lineage>
        <taxon>Bacteria</taxon>
        <taxon>Bacillati</taxon>
        <taxon>Bacillota</taxon>
        <taxon>Bacilli</taxon>
        <taxon>Lactobacillales</taxon>
        <taxon>Lactobacillaceae</taxon>
        <taxon>Fructobacillus</taxon>
    </lineage>
</organism>
<keyword evidence="3" id="KW-1185">Reference proteome</keyword>
<feature type="transmembrane region" description="Helical" evidence="1">
    <location>
        <begin position="72"/>
        <end position="93"/>
    </location>
</feature>
<keyword evidence="1" id="KW-1133">Transmembrane helix</keyword>
<evidence type="ECO:0000313" key="3">
    <source>
        <dbReference type="Proteomes" id="UP001523234"/>
    </source>
</evidence>
<feature type="transmembrane region" description="Helical" evidence="1">
    <location>
        <begin position="297"/>
        <end position="315"/>
    </location>
</feature>
<keyword evidence="1" id="KW-0472">Membrane</keyword>
<sequence>MNSFVNFHITRYEQTTELSQILKKNHPDLFIPLRDLNNFVLFFPDKSFLFVEYFFFFRHSISHNIRKSKKDWLINFSAFFLRLLFVFYMFGMVKSLIKAQNNELWFWGYILCILCAFITTVLLALIYVDWIEKNPDYLILRQLNHISKYDVNTNEDINKLIKQLKSDDFNLQFLINFSRIKFFNYLGVAVRYLIDRIFLSFIVGAIGFWQLREHWNEVKHMYHAFLNIVAEIPSYFQTIILIGIVFGFPFLIIYFGRKFLNLLFCIAIFVLCELNYVEQLLKKLMINEEFTGINLVKIVFLLQISYFLFRLRWFLISFLNRERKKVSLTKRDLEKKRSEKLINDLSILNEEFFSIEDGFKP</sequence>
<feature type="transmembrane region" description="Helical" evidence="1">
    <location>
        <begin position="193"/>
        <end position="212"/>
    </location>
</feature>